<organism evidence="2">
    <name type="scientific">Arundo donax</name>
    <name type="common">Giant reed</name>
    <name type="synonym">Donax arundinaceus</name>
    <dbReference type="NCBI Taxonomy" id="35708"/>
    <lineage>
        <taxon>Eukaryota</taxon>
        <taxon>Viridiplantae</taxon>
        <taxon>Streptophyta</taxon>
        <taxon>Embryophyta</taxon>
        <taxon>Tracheophyta</taxon>
        <taxon>Spermatophyta</taxon>
        <taxon>Magnoliopsida</taxon>
        <taxon>Liliopsida</taxon>
        <taxon>Poales</taxon>
        <taxon>Poaceae</taxon>
        <taxon>PACMAD clade</taxon>
        <taxon>Arundinoideae</taxon>
        <taxon>Arundineae</taxon>
        <taxon>Arundo</taxon>
    </lineage>
</organism>
<proteinExistence type="predicted"/>
<dbReference type="AlphaFoldDB" id="A0A0A9GQ49"/>
<accession>A0A0A9GQ49</accession>
<evidence type="ECO:0000313" key="2">
    <source>
        <dbReference type="EMBL" id="JAE25534.1"/>
    </source>
</evidence>
<feature type="compositionally biased region" description="Low complexity" evidence="1">
    <location>
        <begin position="130"/>
        <end position="139"/>
    </location>
</feature>
<protein>
    <submittedName>
        <fullName evidence="2">Uncharacterized protein</fullName>
    </submittedName>
</protein>
<feature type="region of interest" description="Disordered" evidence="1">
    <location>
        <begin position="51"/>
        <end position="139"/>
    </location>
</feature>
<evidence type="ECO:0000256" key="1">
    <source>
        <dbReference type="SAM" id="MobiDB-lite"/>
    </source>
</evidence>
<name>A0A0A9GQ49_ARUDO</name>
<dbReference type="EMBL" id="GBRH01172362">
    <property type="protein sequence ID" value="JAE25534.1"/>
    <property type="molecule type" value="Transcribed_RNA"/>
</dbReference>
<sequence>MVDDNARPWVENVVGNIIIHEHHNVLLLHSSLLQYLVRVAHIGLVPVVPVAGGARDEHGPPRPHFILPRRRGSPRSSSSSRSVTPLLRGHPYQRLPLPLPLRPIRRGGPQGEEREESTQPEPRCSHRRSASASRVGASE</sequence>
<reference evidence="2" key="2">
    <citation type="journal article" date="2015" name="Data Brief">
        <title>Shoot transcriptome of the giant reed, Arundo donax.</title>
        <authorList>
            <person name="Barrero R.A."/>
            <person name="Guerrero F.D."/>
            <person name="Moolhuijzen P."/>
            <person name="Goolsby J.A."/>
            <person name="Tidwell J."/>
            <person name="Bellgard S.E."/>
            <person name="Bellgard M.I."/>
        </authorList>
    </citation>
    <scope>NUCLEOTIDE SEQUENCE</scope>
    <source>
        <tissue evidence="2">Shoot tissue taken approximately 20 cm above the soil surface</tissue>
    </source>
</reference>
<reference evidence="2" key="1">
    <citation type="submission" date="2014-09" db="EMBL/GenBank/DDBJ databases">
        <authorList>
            <person name="Magalhaes I.L.F."/>
            <person name="Oliveira U."/>
            <person name="Santos F.R."/>
            <person name="Vidigal T.H.D.A."/>
            <person name="Brescovit A.D."/>
            <person name="Santos A.J."/>
        </authorList>
    </citation>
    <scope>NUCLEOTIDE SEQUENCE</scope>
    <source>
        <tissue evidence="2">Shoot tissue taken approximately 20 cm above the soil surface</tissue>
    </source>
</reference>